<accession>A0A8J3M0D6</accession>
<reference evidence="1" key="1">
    <citation type="submission" date="2021-01" db="EMBL/GenBank/DDBJ databases">
        <title>Whole genome shotgun sequence of Planosporangium flavigriseum NBRC 105377.</title>
        <authorList>
            <person name="Komaki H."/>
            <person name="Tamura T."/>
        </authorList>
    </citation>
    <scope>NUCLEOTIDE SEQUENCE</scope>
    <source>
        <strain evidence="1">NBRC 105377</strain>
    </source>
</reference>
<evidence type="ECO:0000313" key="1">
    <source>
        <dbReference type="EMBL" id="GIG76776.1"/>
    </source>
</evidence>
<dbReference type="EMBL" id="BONU01000079">
    <property type="protein sequence ID" value="GIG76776.1"/>
    <property type="molecule type" value="Genomic_DNA"/>
</dbReference>
<dbReference type="Proteomes" id="UP000653674">
    <property type="component" value="Unassembled WGS sequence"/>
</dbReference>
<dbReference type="InterPro" id="IPR038282">
    <property type="entry name" value="DUF2267_sf"/>
</dbReference>
<gene>
    <name evidence="1" type="ORF">Pfl04_51800</name>
</gene>
<name>A0A8J3M0D6_9ACTN</name>
<dbReference type="RefSeq" id="WP_168078586.1">
    <property type="nucleotide sequence ID" value="NZ_BAAAQJ010000004.1"/>
</dbReference>
<proteinExistence type="predicted"/>
<keyword evidence="2" id="KW-1185">Reference proteome</keyword>
<sequence>MDYQGFIETVARLAGIPLEQAGPVSCLTLHTLAQRISTGELEDLAPHLPPELRQCIEREGPVATFDADEFLRRLEEHTHTDRRIAEGVGVAVLAALWTTVGPKEFHDLCSQLTKDFGPLVEAAELHAPPRPGPEGDPRFGRPMSYDEFVRQVAVRAATDLETARKATEAVLETLAMRVTAGQINDLRPRLPRELHPALDRGMTRSHGQALPLTLEEFVREVTAREGISTTKDGLKHAQAVLAVLREAVGEKEFQDTNAQLPDEYRVLVAAR</sequence>
<dbReference type="Gene3D" id="1.10.490.110">
    <property type="entry name" value="Uncharacterized conserved protein DUF2267"/>
    <property type="match status" value="2"/>
</dbReference>
<evidence type="ECO:0008006" key="3">
    <source>
        <dbReference type="Google" id="ProtNLM"/>
    </source>
</evidence>
<evidence type="ECO:0000313" key="2">
    <source>
        <dbReference type="Proteomes" id="UP000653674"/>
    </source>
</evidence>
<dbReference type="InterPro" id="IPR018727">
    <property type="entry name" value="DUF2267"/>
</dbReference>
<organism evidence="1 2">
    <name type="scientific">Planosporangium flavigriseum</name>
    <dbReference type="NCBI Taxonomy" id="373681"/>
    <lineage>
        <taxon>Bacteria</taxon>
        <taxon>Bacillati</taxon>
        <taxon>Actinomycetota</taxon>
        <taxon>Actinomycetes</taxon>
        <taxon>Micromonosporales</taxon>
        <taxon>Micromonosporaceae</taxon>
        <taxon>Planosporangium</taxon>
    </lineage>
</organism>
<protein>
    <recommendedName>
        <fullName evidence="3">DUF2267 domain-containing protein</fullName>
    </recommendedName>
</protein>
<dbReference type="Pfam" id="PF10025">
    <property type="entry name" value="DUF2267"/>
    <property type="match status" value="2"/>
</dbReference>
<dbReference type="AlphaFoldDB" id="A0A8J3M0D6"/>
<comment type="caution">
    <text evidence="1">The sequence shown here is derived from an EMBL/GenBank/DDBJ whole genome shotgun (WGS) entry which is preliminary data.</text>
</comment>